<dbReference type="Proteomes" id="UP001301326">
    <property type="component" value="Chromosome"/>
</dbReference>
<dbReference type="GO" id="GO:0016747">
    <property type="term" value="F:acyltransferase activity, transferring groups other than amino-acyl groups"/>
    <property type="evidence" value="ECO:0007669"/>
    <property type="project" value="InterPro"/>
</dbReference>
<dbReference type="InterPro" id="IPR016181">
    <property type="entry name" value="Acyl_CoA_acyltransferase"/>
</dbReference>
<evidence type="ECO:0000256" key="2">
    <source>
        <dbReference type="ARBA" id="ARBA00022491"/>
    </source>
</evidence>
<keyword evidence="4 8" id="KW-0808">Transferase</keyword>
<dbReference type="PANTHER" id="PTHR36449:SF1">
    <property type="entry name" value="ACETYLTRANSFERASE"/>
    <property type="match status" value="1"/>
</dbReference>
<evidence type="ECO:0000313" key="8">
    <source>
        <dbReference type="EMBL" id="WGZ96061.1"/>
    </source>
</evidence>
<keyword evidence="2" id="KW-0678">Repressor</keyword>
<gene>
    <name evidence="8" type="ORF">QJT81_08835</name>
</gene>
<evidence type="ECO:0000256" key="6">
    <source>
        <dbReference type="ARBA" id="ARBA00049880"/>
    </source>
</evidence>
<dbReference type="AlphaFoldDB" id="A0AA95KKX9"/>
<reference evidence="8" key="2">
    <citation type="submission" date="2023-04" db="EMBL/GenBank/DDBJ databases">
        <authorList>
            <person name="Beletskiy A.V."/>
            <person name="Mardanov A.V."/>
            <person name="Ravin N.V."/>
        </authorList>
    </citation>
    <scope>NUCLEOTIDE SEQUENCE</scope>
    <source>
        <strain evidence="8">GKL-02</strain>
    </source>
</reference>
<protein>
    <submittedName>
        <fullName evidence="8">GNAT family N-acetyltransferase</fullName>
        <ecNumber evidence="8">2.3.1.-</ecNumber>
    </submittedName>
</protein>
<reference evidence="8" key="1">
    <citation type="journal article" date="2023" name="Int. J. Mol. Sci.">
        <title>Metagenomics Revealed a New Genus 'Candidatus Thiocaldithrix dubininis' gen. nov., sp. nov. and a New Species 'Candidatus Thiothrix putei' sp. nov. in the Family Thiotrichaceae, Some Members of Which Have Traits of Both Na+- and H+-Motive Energetics.</title>
        <authorList>
            <person name="Ravin N.V."/>
            <person name="Muntyan M.S."/>
            <person name="Smolyakov D.D."/>
            <person name="Rudenko T.S."/>
            <person name="Beletsky A.V."/>
            <person name="Mardanov A.V."/>
            <person name="Grabovich M.Y."/>
        </authorList>
    </citation>
    <scope>NUCLEOTIDE SEQUENCE</scope>
    <source>
        <strain evidence="8">GKL-02</strain>
    </source>
</reference>
<comment type="similarity">
    <text evidence="1">Belongs to the acetyltransferase family. GNAT subfamily.</text>
</comment>
<evidence type="ECO:0000256" key="3">
    <source>
        <dbReference type="ARBA" id="ARBA00022649"/>
    </source>
</evidence>
<feature type="domain" description="N-acetyltransferase" evidence="7">
    <location>
        <begin position="88"/>
        <end position="148"/>
    </location>
</feature>
<accession>A0AA95KKX9</accession>
<dbReference type="KEGG" id="tput:QJT81_08835"/>
<keyword evidence="5 8" id="KW-0012">Acyltransferase</keyword>
<keyword evidence="3" id="KW-1277">Toxin-antitoxin system</keyword>
<evidence type="ECO:0000259" key="7">
    <source>
        <dbReference type="Pfam" id="PF13673"/>
    </source>
</evidence>
<organism evidence="8">
    <name type="scientific">Candidatus Thiothrix putei</name>
    <dbReference type="NCBI Taxonomy" id="3080811"/>
    <lineage>
        <taxon>Bacteria</taxon>
        <taxon>Pseudomonadati</taxon>
        <taxon>Pseudomonadota</taxon>
        <taxon>Gammaproteobacteria</taxon>
        <taxon>Thiotrichales</taxon>
        <taxon>Thiotrichaceae</taxon>
        <taxon>Thiothrix</taxon>
    </lineage>
</organism>
<dbReference type="Gene3D" id="3.40.630.30">
    <property type="match status" value="1"/>
</dbReference>
<evidence type="ECO:0000256" key="1">
    <source>
        <dbReference type="ARBA" id="ARBA00009342"/>
    </source>
</evidence>
<sequence>MSRWVIEPFHKHSGRDGFACGEPALDAYLAIYAGQHEQAGVARTFLAVDPQDQGLVGYYSLSMSSIPRDNLPDALHKRFPAFPIPVARLVRLAIDRSRQGQGAGEFLFMDALQRCHKLAKEIGMVAVVVDAKHDKAAAFYRQYGFESLPDQPLLLWLTSKKLGKLF</sequence>
<evidence type="ECO:0000256" key="5">
    <source>
        <dbReference type="ARBA" id="ARBA00023315"/>
    </source>
</evidence>
<evidence type="ECO:0000256" key="4">
    <source>
        <dbReference type="ARBA" id="ARBA00022679"/>
    </source>
</evidence>
<name>A0AA95KKX9_9GAMM</name>
<dbReference type="PANTHER" id="PTHR36449">
    <property type="entry name" value="ACETYLTRANSFERASE-RELATED"/>
    <property type="match status" value="1"/>
</dbReference>
<dbReference type="InterPro" id="IPR000182">
    <property type="entry name" value="GNAT_dom"/>
</dbReference>
<dbReference type="EC" id="2.3.1.-" evidence="8"/>
<dbReference type="Pfam" id="PF13673">
    <property type="entry name" value="Acetyltransf_10"/>
    <property type="match status" value="1"/>
</dbReference>
<proteinExistence type="inferred from homology"/>
<comment type="catalytic activity">
    <reaction evidence="6">
        <text>glycyl-tRNA(Gly) + acetyl-CoA = N-acetylglycyl-tRNA(Gly) + CoA + H(+)</text>
        <dbReference type="Rhea" id="RHEA:81867"/>
        <dbReference type="Rhea" id="RHEA-COMP:9683"/>
        <dbReference type="Rhea" id="RHEA-COMP:19766"/>
        <dbReference type="ChEBI" id="CHEBI:15378"/>
        <dbReference type="ChEBI" id="CHEBI:57287"/>
        <dbReference type="ChEBI" id="CHEBI:57288"/>
        <dbReference type="ChEBI" id="CHEBI:78522"/>
        <dbReference type="ChEBI" id="CHEBI:232036"/>
    </reaction>
</comment>
<dbReference type="EMBL" id="CP124756">
    <property type="protein sequence ID" value="WGZ96061.1"/>
    <property type="molecule type" value="Genomic_DNA"/>
</dbReference>
<dbReference type="SUPFAM" id="SSF55729">
    <property type="entry name" value="Acyl-CoA N-acyltransferases (Nat)"/>
    <property type="match status" value="1"/>
</dbReference>